<feature type="compositionally biased region" description="Basic and acidic residues" evidence="3">
    <location>
        <begin position="1495"/>
        <end position="1505"/>
    </location>
</feature>
<feature type="compositionally biased region" description="Low complexity" evidence="3">
    <location>
        <begin position="685"/>
        <end position="698"/>
    </location>
</feature>
<feature type="region of interest" description="Disordered" evidence="3">
    <location>
        <begin position="685"/>
        <end position="718"/>
    </location>
</feature>
<comment type="caution">
    <text evidence="5">The sequence shown here is derived from an EMBL/GenBank/DDBJ whole genome shotgun (WGS) entry which is preliminary data.</text>
</comment>
<evidence type="ECO:0000313" key="6">
    <source>
        <dbReference type="Proteomes" id="UP001310594"/>
    </source>
</evidence>
<feature type="region of interest" description="Disordered" evidence="3">
    <location>
        <begin position="1"/>
        <end position="24"/>
    </location>
</feature>
<gene>
    <name evidence="5" type="ORF">LTR97_008453</name>
</gene>
<dbReference type="GO" id="GO:0005634">
    <property type="term" value="C:nucleus"/>
    <property type="evidence" value="ECO:0007669"/>
    <property type="project" value="UniProtKB-SubCell"/>
</dbReference>
<sequence length="1531" mass="168578">MEQANMMPGNGMSQQNMGGMQRAQQGNQQQQVYAVIKQKLNEAKYTLGQGWHTTFDMDARANQVMQMVTNLRMLQSDPQQCLNVAMTFESKIIMAAQNKEDYYAQMKAKMNDIMRKRAENAQNAQNGMGMQPLNNNMMNMPGSGNGNGQMNQQNPAMLSHLQRPMQPSPLPMQDQPTTLNPAALQNMGMPTQMSNMGPGMAQQNPTGQAMNMQEQQALMKMVKAIFDSMHEDQRVKLRTEFLANLPEKDRMELANKPSDPLLRALLPRAKQEIAKQRARQQQQQNMNANGGMQMGQMPQAGAPGIDFSSIIAQQANAMKMQESGDQVVPASNNVSFTGGTMPQNVNPQMLANQNSQQANNNPQLQQLLMQQQQQQRMQQQSMNVLAQRQAMQQQQQVSQLRGQPGGLNAPNALNGGPAGQVNSPAMSMLNRPMAPPGQAGPGTPQPNRPLQQPNNATANSAAQLLQHHQQMMNQNNQGINQPGLVPPQHTQPRTKQEIQAFFNDPQIRARLSLMTVEERQQVMNGLTAGRGPQDVMAAMQNNAPPPMTNQASMPGAFANGQVTNGMPTSIGTNVPQFNAQPPSSQQGQQQPQMTTMQMQQRMQQQQRARATDIRPFPPQLLQQLGVAVPDNVKVWGQLKQHIHRHQSVLPPNTNMKVQQAQNQWFATHPEEVDLGMQILRQQLQRQAQAQQANQQQLATPVGGPPGMPMANSQAPPVQMIPPTAPMQVPNQNGQMAAQPGMAQVPGPRPMSGPPPPTAIDVQNFRNTYANAQVQGMSDDQVKEQIWRGRRLQHAKLVQQQREEALKHAQVQRTQQQANAQGQNGGQPPQQQQQRSGQANNQMQAQGQKRPPQSVDNDDVMEIPNPNAPLQGFPMQDGQAQAMNQQRLGMNPHQYQMFMKMSPEKRQAAMEDMQTRRNQQAEALKKAQMGLPNNDQFGGPVGPSLQQQQQAAKNNPLMQKINAMYAEVERNTPKGQAIVLTSEEIELAKNMLRRLWLPMVRMYTTFPLAASQPNFEKILRGAMRAKVQIGQQISDQDATLKDFLSLGPNELKKVEYAMHVYFKEIKAVKERMDAGKARAGQQPQQMTSQVPMQAPPQAQHAPAAATGKPTSQQQAPPLIRTASHTRKASANSKAPPAPTEDKSFDWTTAGPHGVPKYESNRKELTPDKLKFPPTKKRRTGPESQDSTPAAQMGTPGALPSPSVPGRAQGQSQPRKSQPPLVKQEPEADRTMIRCSDPGCERSIKGFESEEELKKHESVEHAPIEDPLGFLLDNAAQFSGVDIDGIELPKPATIKTAPRATSVPAAKPGLKREARTPNIKQEVSTPQGPMLSNKGQAKPTSTAAVASVLPIREKTLREVLEERMGFVPPVKPTPVPEEIPAPTNTDNGFNDLMLGTVGDDEGISDWTGDFAGVTDWGLRPDEMQDMSSPELTPPSDAVSQSSRSSDISEAERLRINFEWDPFGNGDTQVPEALKRLTLGLGASPSKNNEDVDMTDGDGEKNEKKADVDEWDWSADERTDWNTLFGANAGLEGL</sequence>
<evidence type="ECO:0000256" key="1">
    <source>
        <dbReference type="ARBA" id="ARBA00004123"/>
    </source>
</evidence>
<feature type="region of interest" description="Disordered" evidence="3">
    <location>
        <begin position="1072"/>
        <end position="1240"/>
    </location>
</feature>
<keyword evidence="2" id="KW-0539">Nucleus</keyword>
<feature type="compositionally biased region" description="Low complexity" evidence="3">
    <location>
        <begin position="1433"/>
        <end position="1445"/>
    </location>
</feature>
<evidence type="ECO:0000313" key="5">
    <source>
        <dbReference type="EMBL" id="KAK5696033.1"/>
    </source>
</evidence>
<dbReference type="Gene3D" id="1.10.246.20">
    <property type="entry name" value="Coactivator CBP, KIX domain"/>
    <property type="match status" value="1"/>
</dbReference>
<comment type="subcellular location">
    <subcellularLocation>
        <location evidence="1">Nucleus</location>
    </subcellularLocation>
</comment>
<feature type="region of interest" description="Disordered" evidence="3">
    <location>
        <begin position="1314"/>
        <end position="1339"/>
    </location>
</feature>
<dbReference type="GO" id="GO:0006355">
    <property type="term" value="P:regulation of DNA-templated transcription"/>
    <property type="evidence" value="ECO:0007669"/>
    <property type="project" value="InterPro"/>
</dbReference>
<dbReference type="Pfam" id="PF16987">
    <property type="entry name" value="KIX_2"/>
    <property type="match status" value="1"/>
</dbReference>
<feature type="compositionally biased region" description="Pro residues" evidence="3">
    <location>
        <begin position="746"/>
        <end position="757"/>
    </location>
</feature>
<dbReference type="GO" id="GO:0003712">
    <property type="term" value="F:transcription coregulator activity"/>
    <property type="evidence" value="ECO:0007669"/>
    <property type="project" value="InterPro"/>
</dbReference>
<dbReference type="InterPro" id="IPR036546">
    <property type="entry name" value="MED15_KIX"/>
</dbReference>
<accession>A0AAN7ZSZ6</accession>
<feature type="compositionally biased region" description="Basic and acidic residues" evidence="3">
    <location>
        <begin position="1157"/>
        <end position="1169"/>
    </location>
</feature>
<feature type="compositionally biased region" description="Low complexity" evidence="3">
    <location>
        <begin position="808"/>
        <end position="847"/>
    </location>
</feature>
<feature type="compositionally biased region" description="Low complexity" evidence="3">
    <location>
        <begin position="1088"/>
        <end position="1104"/>
    </location>
</feature>
<feature type="compositionally biased region" description="Low complexity" evidence="3">
    <location>
        <begin position="395"/>
        <end position="415"/>
    </location>
</feature>
<feature type="domain" description="Mediator complex subunit 15 KIX" evidence="4">
    <location>
        <begin position="49"/>
        <end position="123"/>
    </location>
</feature>
<feature type="region of interest" description="Disordered" evidence="3">
    <location>
        <begin position="797"/>
        <end position="874"/>
    </location>
</feature>
<organism evidence="5 6">
    <name type="scientific">Elasticomyces elasticus</name>
    <dbReference type="NCBI Taxonomy" id="574655"/>
    <lineage>
        <taxon>Eukaryota</taxon>
        <taxon>Fungi</taxon>
        <taxon>Dikarya</taxon>
        <taxon>Ascomycota</taxon>
        <taxon>Pezizomycotina</taxon>
        <taxon>Dothideomycetes</taxon>
        <taxon>Dothideomycetidae</taxon>
        <taxon>Mycosphaerellales</taxon>
        <taxon>Teratosphaeriaceae</taxon>
        <taxon>Elasticomyces</taxon>
    </lineage>
</organism>
<feature type="region of interest" description="Disordered" evidence="3">
    <location>
        <begin position="395"/>
        <end position="455"/>
    </location>
</feature>
<feature type="region of interest" description="Disordered" evidence="3">
    <location>
        <begin position="322"/>
        <end position="347"/>
    </location>
</feature>
<evidence type="ECO:0000256" key="2">
    <source>
        <dbReference type="ARBA" id="ARBA00023242"/>
    </source>
</evidence>
<feature type="compositionally biased region" description="Polar residues" evidence="3">
    <location>
        <begin position="1316"/>
        <end position="1325"/>
    </location>
</feature>
<feature type="region of interest" description="Disordered" evidence="3">
    <location>
        <begin position="573"/>
        <end position="594"/>
    </location>
</feature>
<evidence type="ECO:0000256" key="3">
    <source>
        <dbReference type="SAM" id="MobiDB-lite"/>
    </source>
</evidence>
<protein>
    <recommendedName>
        <fullName evidence="4">Mediator complex subunit 15 KIX domain-containing protein</fullName>
    </recommendedName>
</protein>
<feature type="region of interest" description="Disordered" evidence="3">
    <location>
        <begin position="1475"/>
        <end position="1510"/>
    </location>
</feature>
<proteinExistence type="predicted"/>
<feature type="compositionally biased region" description="Low complexity" evidence="3">
    <location>
        <begin position="579"/>
        <end position="594"/>
    </location>
</feature>
<feature type="region of interest" description="Disordered" evidence="3">
    <location>
        <begin position="271"/>
        <end position="304"/>
    </location>
</feature>
<reference evidence="5" key="1">
    <citation type="submission" date="2023-08" db="EMBL/GenBank/DDBJ databases">
        <title>Black Yeasts Isolated from many extreme environments.</title>
        <authorList>
            <person name="Coleine C."/>
            <person name="Stajich J.E."/>
            <person name="Selbmann L."/>
        </authorList>
    </citation>
    <scope>NUCLEOTIDE SEQUENCE</scope>
    <source>
        <strain evidence="5">CCFEE 5810</strain>
    </source>
</reference>
<feature type="region of interest" description="Disordered" evidence="3">
    <location>
        <begin position="734"/>
        <end position="758"/>
    </location>
</feature>
<feature type="region of interest" description="Disordered" evidence="3">
    <location>
        <begin position="1414"/>
        <end position="1445"/>
    </location>
</feature>
<dbReference type="EMBL" id="JAVRQU010000013">
    <property type="protein sequence ID" value="KAK5696033.1"/>
    <property type="molecule type" value="Genomic_DNA"/>
</dbReference>
<feature type="compositionally biased region" description="Polar residues" evidence="3">
    <location>
        <begin position="329"/>
        <end position="347"/>
    </location>
</feature>
<dbReference type="Proteomes" id="UP001310594">
    <property type="component" value="Unassembled WGS sequence"/>
</dbReference>
<dbReference type="InterPro" id="IPR036529">
    <property type="entry name" value="KIX_dom_sf"/>
</dbReference>
<evidence type="ECO:0000259" key="4">
    <source>
        <dbReference type="Pfam" id="PF16987"/>
    </source>
</evidence>
<name>A0AAN7ZSZ6_9PEZI</name>
<feature type="compositionally biased region" description="Low complexity" evidence="3">
    <location>
        <begin position="279"/>
        <end position="304"/>
    </location>
</feature>